<comment type="catalytic activity">
    <reaction evidence="3">
        <text>2-C-methyl-D-erythritol 4-phosphate + CTP + H(+) = 4-CDP-2-C-methyl-D-erythritol + diphosphate</text>
        <dbReference type="Rhea" id="RHEA:13429"/>
        <dbReference type="ChEBI" id="CHEBI:15378"/>
        <dbReference type="ChEBI" id="CHEBI:33019"/>
        <dbReference type="ChEBI" id="CHEBI:37563"/>
        <dbReference type="ChEBI" id="CHEBI:57823"/>
        <dbReference type="ChEBI" id="CHEBI:58262"/>
        <dbReference type="EC" id="2.7.7.60"/>
    </reaction>
</comment>
<accession>A0A9D9IUC7</accession>
<dbReference type="GO" id="GO:0019288">
    <property type="term" value="P:isopentenyl diphosphate biosynthetic process, methylerythritol 4-phosphate pathway"/>
    <property type="evidence" value="ECO:0007669"/>
    <property type="project" value="UniProtKB-UniRule"/>
</dbReference>
<dbReference type="GO" id="GO:0050518">
    <property type="term" value="F:2-C-methyl-D-erythritol 4-phosphate cytidylyltransferase activity"/>
    <property type="evidence" value="ECO:0007669"/>
    <property type="project" value="UniProtKB-UniRule"/>
</dbReference>
<evidence type="ECO:0000313" key="5">
    <source>
        <dbReference type="Proteomes" id="UP000823771"/>
    </source>
</evidence>
<dbReference type="NCBIfam" id="TIGR00453">
    <property type="entry name" value="ispD"/>
    <property type="match status" value="1"/>
</dbReference>
<organism evidence="4 5">
    <name type="scientific">Candidatus Cryptobacteroides excrementipullorum</name>
    <dbReference type="NCBI Taxonomy" id="2840761"/>
    <lineage>
        <taxon>Bacteria</taxon>
        <taxon>Pseudomonadati</taxon>
        <taxon>Bacteroidota</taxon>
        <taxon>Bacteroidia</taxon>
        <taxon>Bacteroidales</taxon>
        <taxon>Candidatus Cryptobacteroides</taxon>
    </lineage>
</organism>
<dbReference type="PANTHER" id="PTHR32125:SF4">
    <property type="entry name" value="2-C-METHYL-D-ERYTHRITOL 4-PHOSPHATE CYTIDYLYLTRANSFERASE, CHLOROPLASTIC"/>
    <property type="match status" value="1"/>
</dbReference>
<protein>
    <recommendedName>
        <fullName evidence="3">2-C-methyl-D-erythritol 4-phosphate cytidylyltransferase</fullName>
        <ecNumber evidence="3">2.7.7.60</ecNumber>
    </recommendedName>
    <alternativeName>
        <fullName evidence="3">4-diphosphocytidyl-2C-methyl-D-erythritol synthase</fullName>
    </alternativeName>
    <alternativeName>
        <fullName evidence="3">MEP cytidylyltransferase</fullName>
        <shortName evidence="3">MCT</shortName>
    </alternativeName>
</protein>
<evidence type="ECO:0000313" key="4">
    <source>
        <dbReference type="EMBL" id="MBO8478386.1"/>
    </source>
</evidence>
<evidence type="ECO:0000256" key="2">
    <source>
        <dbReference type="ARBA" id="ARBA00022695"/>
    </source>
</evidence>
<dbReference type="EMBL" id="JADILZ010000046">
    <property type="protein sequence ID" value="MBO8478386.1"/>
    <property type="molecule type" value="Genomic_DNA"/>
</dbReference>
<dbReference type="FunFam" id="3.90.550.10:FF:000003">
    <property type="entry name" value="2-C-methyl-D-erythritol 4-phosphate cytidylyltransferase"/>
    <property type="match status" value="1"/>
</dbReference>
<dbReference type="InterPro" id="IPR001228">
    <property type="entry name" value="IspD"/>
</dbReference>
<dbReference type="Proteomes" id="UP000823771">
    <property type="component" value="Unassembled WGS sequence"/>
</dbReference>
<gene>
    <name evidence="3" type="primary">ispD</name>
    <name evidence="4" type="ORF">IAB80_05830</name>
</gene>
<keyword evidence="3" id="KW-0414">Isoprene biosynthesis</keyword>
<name>A0A9D9IUC7_9BACT</name>
<feature type="site" description="Positions MEP for the nucleophilic attack" evidence="3">
    <location>
        <position position="162"/>
    </location>
</feature>
<dbReference type="Gene3D" id="3.90.550.10">
    <property type="entry name" value="Spore Coat Polysaccharide Biosynthesis Protein SpsA, Chain A"/>
    <property type="match status" value="1"/>
</dbReference>
<evidence type="ECO:0000256" key="3">
    <source>
        <dbReference type="HAMAP-Rule" id="MF_00108"/>
    </source>
</evidence>
<comment type="caution">
    <text evidence="4">The sequence shown here is derived from an EMBL/GenBank/DDBJ whole genome shotgun (WGS) entry which is preliminary data.</text>
</comment>
<proteinExistence type="inferred from homology"/>
<reference evidence="4" key="2">
    <citation type="journal article" date="2021" name="PeerJ">
        <title>Extensive microbial diversity within the chicken gut microbiome revealed by metagenomics and culture.</title>
        <authorList>
            <person name="Gilroy R."/>
            <person name="Ravi A."/>
            <person name="Getino M."/>
            <person name="Pursley I."/>
            <person name="Horton D.L."/>
            <person name="Alikhan N.F."/>
            <person name="Baker D."/>
            <person name="Gharbi K."/>
            <person name="Hall N."/>
            <person name="Watson M."/>
            <person name="Adriaenssens E.M."/>
            <person name="Foster-Nyarko E."/>
            <person name="Jarju S."/>
            <person name="Secka A."/>
            <person name="Antonio M."/>
            <person name="Oren A."/>
            <person name="Chaudhuri R.R."/>
            <person name="La Ragione R."/>
            <person name="Hildebrand F."/>
            <person name="Pallen M.J."/>
        </authorList>
    </citation>
    <scope>NUCLEOTIDE SEQUENCE</scope>
    <source>
        <strain evidence="4">2478</strain>
    </source>
</reference>
<comment type="pathway">
    <text evidence="3">Isoprenoid biosynthesis; isopentenyl diphosphate biosynthesis via DXP pathway; isopentenyl diphosphate from 1-deoxy-D-xylulose 5-phosphate: step 2/6.</text>
</comment>
<comment type="similarity">
    <text evidence="3">Belongs to the IspD/TarI cytidylyltransferase family. IspD subfamily.</text>
</comment>
<feature type="site" description="Transition state stabilizer" evidence="3">
    <location>
        <position position="25"/>
    </location>
</feature>
<keyword evidence="1 3" id="KW-0808">Transferase</keyword>
<dbReference type="EC" id="2.7.7.60" evidence="3"/>
<evidence type="ECO:0000256" key="1">
    <source>
        <dbReference type="ARBA" id="ARBA00022679"/>
    </source>
</evidence>
<dbReference type="SUPFAM" id="SSF53448">
    <property type="entry name" value="Nucleotide-diphospho-sugar transferases"/>
    <property type="match status" value="1"/>
</dbReference>
<dbReference type="InterPro" id="IPR029044">
    <property type="entry name" value="Nucleotide-diphossugar_trans"/>
</dbReference>
<dbReference type="CDD" id="cd02516">
    <property type="entry name" value="CDP-ME_synthetase"/>
    <property type="match status" value="1"/>
</dbReference>
<comment type="function">
    <text evidence="3">Catalyzes the formation of 4-diphosphocytidyl-2-C-methyl-D-erythritol from CTP and 2-C-methyl-D-erythritol 4-phosphate (MEP).</text>
</comment>
<dbReference type="PANTHER" id="PTHR32125">
    <property type="entry name" value="2-C-METHYL-D-ERYTHRITOL 4-PHOSPHATE CYTIDYLYLTRANSFERASE, CHLOROPLASTIC"/>
    <property type="match status" value="1"/>
</dbReference>
<dbReference type="Pfam" id="PF01128">
    <property type="entry name" value="IspD"/>
    <property type="match status" value="1"/>
</dbReference>
<reference evidence="4" key="1">
    <citation type="submission" date="2020-10" db="EMBL/GenBank/DDBJ databases">
        <authorList>
            <person name="Gilroy R."/>
        </authorList>
    </citation>
    <scope>NUCLEOTIDE SEQUENCE</scope>
    <source>
        <strain evidence="4">2478</strain>
    </source>
</reference>
<sequence>MMERARFLIVMAGGSGTRMGASVPKQFLEIGGRPVLQMTIGRFVEAVPGLRVITVLPEDYVRMWKDLCYARNFSVPQTIVHGGLTRFHSVRNGLEKVPDGAVVAVHDGVRPMVSPGFIASMFRMGGKFPAVVPAVPCTDTLRPIVRTPEGSLARLEGRTVDRNCIFAIQTPQVFWSEILREAYTQPFDTSFTDDASVVEKAGTGVTYVDGEKFNIKLTTPEDLRLAEALRPVLGY</sequence>
<keyword evidence="2 3" id="KW-0548">Nucleotidyltransferase</keyword>
<feature type="site" description="Positions MEP for the nucleophilic attack" evidence="3">
    <location>
        <position position="216"/>
    </location>
</feature>
<feature type="site" description="Transition state stabilizer" evidence="3">
    <location>
        <position position="18"/>
    </location>
</feature>
<dbReference type="InterPro" id="IPR034683">
    <property type="entry name" value="IspD/TarI"/>
</dbReference>
<dbReference type="AlphaFoldDB" id="A0A9D9IUC7"/>
<dbReference type="InterPro" id="IPR050088">
    <property type="entry name" value="IspD/TarI_cytidylyltransf_bact"/>
</dbReference>
<dbReference type="NCBIfam" id="NF001186">
    <property type="entry name" value="PRK00155.2-3"/>
    <property type="match status" value="1"/>
</dbReference>
<dbReference type="HAMAP" id="MF_00108">
    <property type="entry name" value="IspD"/>
    <property type="match status" value="1"/>
</dbReference>